<evidence type="ECO:0000256" key="5">
    <source>
        <dbReference type="SAM" id="MobiDB-lite"/>
    </source>
</evidence>
<comment type="subcellular location">
    <subcellularLocation>
        <location evidence="1">Nucleus</location>
        <location evidence="1">Nucleolus</location>
    </subcellularLocation>
</comment>
<protein>
    <recommendedName>
        <fullName evidence="10">ESF1-like protein</fullName>
    </recommendedName>
</protein>
<evidence type="ECO:0000313" key="8">
    <source>
        <dbReference type="EnsemblMetazoa" id="XP_022671772"/>
    </source>
</evidence>
<feature type="domain" description="NUC153" evidence="6">
    <location>
        <begin position="629"/>
        <end position="657"/>
    </location>
</feature>
<name>A0A7M7KWH6_VARDE</name>
<reference evidence="8" key="1">
    <citation type="submission" date="2021-01" db="UniProtKB">
        <authorList>
            <consortium name="EnsemblMetazoa"/>
        </authorList>
    </citation>
    <scope>IDENTIFICATION</scope>
</reference>
<evidence type="ECO:0008006" key="10">
    <source>
        <dbReference type="Google" id="ProtNLM"/>
    </source>
</evidence>
<keyword evidence="4" id="KW-0539">Nucleus</keyword>
<evidence type="ECO:0000256" key="4">
    <source>
        <dbReference type="ARBA" id="ARBA00023242"/>
    </source>
</evidence>
<evidence type="ECO:0000256" key="2">
    <source>
        <dbReference type="ARBA" id="ARBA00009087"/>
    </source>
</evidence>
<dbReference type="FunCoup" id="A0A7M7KWH6">
    <property type="interactions" value="1687"/>
</dbReference>
<evidence type="ECO:0000259" key="6">
    <source>
        <dbReference type="Pfam" id="PF08159"/>
    </source>
</evidence>
<feature type="region of interest" description="Disordered" evidence="5">
    <location>
        <begin position="443"/>
        <end position="571"/>
    </location>
</feature>
<evidence type="ECO:0000259" key="7">
    <source>
        <dbReference type="Pfam" id="PF25121"/>
    </source>
</evidence>
<organism evidence="8 9">
    <name type="scientific">Varroa destructor</name>
    <name type="common">Honeybee mite</name>
    <dbReference type="NCBI Taxonomy" id="109461"/>
    <lineage>
        <taxon>Eukaryota</taxon>
        <taxon>Metazoa</taxon>
        <taxon>Ecdysozoa</taxon>
        <taxon>Arthropoda</taxon>
        <taxon>Chelicerata</taxon>
        <taxon>Arachnida</taxon>
        <taxon>Acari</taxon>
        <taxon>Parasitiformes</taxon>
        <taxon>Mesostigmata</taxon>
        <taxon>Gamasina</taxon>
        <taxon>Dermanyssoidea</taxon>
        <taxon>Varroidae</taxon>
        <taxon>Varroa</taxon>
    </lineage>
</organism>
<comment type="similarity">
    <text evidence="2">Belongs to the ESF1 family.</text>
</comment>
<dbReference type="GeneID" id="111254803"/>
<feature type="compositionally biased region" description="Polar residues" evidence="5">
    <location>
        <begin position="556"/>
        <end position="567"/>
    </location>
</feature>
<feature type="region of interest" description="Disordered" evidence="5">
    <location>
        <begin position="1"/>
        <end position="27"/>
    </location>
</feature>
<keyword evidence="9" id="KW-1185">Reference proteome</keyword>
<feature type="compositionally biased region" description="Basic and acidic residues" evidence="5">
    <location>
        <begin position="1"/>
        <end position="12"/>
    </location>
</feature>
<dbReference type="GO" id="GO:0003723">
    <property type="term" value="F:RNA binding"/>
    <property type="evidence" value="ECO:0007669"/>
    <property type="project" value="TreeGrafter"/>
</dbReference>
<dbReference type="InterPro" id="IPR012580">
    <property type="entry name" value="NUC153"/>
</dbReference>
<feature type="region of interest" description="Disordered" evidence="5">
    <location>
        <begin position="70"/>
        <end position="132"/>
    </location>
</feature>
<evidence type="ECO:0000256" key="1">
    <source>
        <dbReference type="ARBA" id="ARBA00004604"/>
    </source>
</evidence>
<dbReference type="Pfam" id="PF25121">
    <property type="entry name" value="RRM_ESF1"/>
    <property type="match status" value="1"/>
</dbReference>
<feature type="compositionally biased region" description="Acidic residues" evidence="5">
    <location>
        <begin position="527"/>
        <end position="539"/>
    </location>
</feature>
<feature type="compositionally biased region" description="Basic and acidic residues" evidence="5">
    <location>
        <begin position="478"/>
        <end position="492"/>
    </location>
</feature>
<feature type="domain" description="ESF1 RRM" evidence="7">
    <location>
        <begin position="282"/>
        <end position="344"/>
    </location>
</feature>
<dbReference type="Proteomes" id="UP000594260">
    <property type="component" value="Unplaced"/>
</dbReference>
<feature type="compositionally biased region" description="Basic and acidic residues" evidence="5">
    <location>
        <begin position="512"/>
        <end position="526"/>
    </location>
</feature>
<dbReference type="InParanoid" id="A0A7M7KWH6"/>
<feature type="compositionally biased region" description="Polar residues" evidence="5">
    <location>
        <begin position="109"/>
        <end position="120"/>
    </location>
</feature>
<feature type="compositionally biased region" description="Acidic residues" evidence="5">
    <location>
        <begin position="453"/>
        <end position="462"/>
    </location>
</feature>
<keyword evidence="3" id="KW-0175">Coiled coil</keyword>
<dbReference type="Pfam" id="PF08159">
    <property type="entry name" value="NUC153"/>
    <property type="match status" value="1"/>
</dbReference>
<dbReference type="OMA" id="DHDFAID"/>
<feature type="region of interest" description="Disordered" evidence="5">
    <location>
        <begin position="150"/>
        <end position="169"/>
    </location>
</feature>
<evidence type="ECO:0000313" key="9">
    <source>
        <dbReference type="Proteomes" id="UP000594260"/>
    </source>
</evidence>
<dbReference type="AlphaFoldDB" id="A0A7M7KWH6"/>
<dbReference type="GO" id="GO:0006364">
    <property type="term" value="P:rRNA processing"/>
    <property type="evidence" value="ECO:0007669"/>
    <property type="project" value="InterPro"/>
</dbReference>
<dbReference type="InterPro" id="IPR056750">
    <property type="entry name" value="RRM_ESF1"/>
</dbReference>
<dbReference type="InterPro" id="IPR039754">
    <property type="entry name" value="Esf1"/>
</dbReference>
<dbReference type="OrthoDB" id="431825at2759"/>
<proteinExistence type="inferred from homology"/>
<feature type="compositionally biased region" description="Basic and acidic residues" evidence="5">
    <location>
        <begin position="87"/>
        <end position="97"/>
    </location>
</feature>
<dbReference type="KEGG" id="vde:111254803"/>
<dbReference type="RefSeq" id="XP_022671772.1">
    <property type="nucleotide sequence ID" value="XM_022816037.1"/>
</dbReference>
<dbReference type="PANTHER" id="PTHR12202:SF0">
    <property type="entry name" value="ESF1 HOMOLOG"/>
    <property type="match status" value="1"/>
</dbReference>
<feature type="compositionally biased region" description="Acidic residues" evidence="5">
    <location>
        <begin position="98"/>
        <end position="108"/>
    </location>
</feature>
<dbReference type="EnsemblMetazoa" id="XM_022816037">
    <property type="protein sequence ID" value="XP_022671772"/>
    <property type="gene ID" value="LOC111254803"/>
</dbReference>
<sequence>MVGNPNKHETTIMKKKMRQKQSSLPEELRQDDRFKDVISDPKFRLIPKKEAKVKIDQRFGRMFTDKRFKIKATMDKRGRPVSTTSAEDLRRYYHLDESDNGDTDDASDGNENATCLSSDSAPVKLRQTDQVRRDEKVCKKSTKFKTKLIVKKKKTSKPSSDSEDSEGELLDFARGEGNIETSEDDSSDSSDDGAAIHRAEKEQEIEWDELDKDAPRSDDISRRLAVCNMDWHNIKAADLFVLMESFALNGGIVKAVTIYPSEFGKERMLEEAKRGPRLKARNEQALRKYEFERLRYYYAVVECDNSDTANNIYESCDGMEYQSSGAKLDLRFIPDEIVFDEKERTDFCDSSPQDYEPVDFINSALMLSTCESSWDGDDLRRRKALSKAYSSDSKNKRQRAAGLKPNDIDKMAEYLKTYIASSDNEDASDAEKIDTDQYRKLLQLGDGNKDDQQSDSDTDDEEGGNKEITFNPELNATVDRRRKEKNDSEKVSKPTPFQEYLQRKKEKKREKRQLERERKKQERAFSDDDLPEGVEDDPFFEIGRNGGTNKRHKGDQNSSKVETNEVNEQIEAKRRQQLELLLMDEEDDGRKHFSLKKILKTEQTTNGKSKKKGKVATEDDDNFKINLDDSRFAAIYSDHRFNIDPTDLGYKKTKAMEAIMTEKAKRRKLI</sequence>
<accession>A0A7M7KWH6</accession>
<dbReference type="GO" id="GO:0005730">
    <property type="term" value="C:nucleolus"/>
    <property type="evidence" value="ECO:0007669"/>
    <property type="project" value="UniProtKB-SubCell"/>
</dbReference>
<dbReference type="PANTHER" id="PTHR12202">
    <property type="entry name" value="ESF1 HOMOLOG"/>
    <property type="match status" value="1"/>
</dbReference>
<evidence type="ECO:0000256" key="3">
    <source>
        <dbReference type="ARBA" id="ARBA00023054"/>
    </source>
</evidence>